<protein>
    <submittedName>
        <fullName evidence="2">Uncharacterized protein</fullName>
    </submittedName>
</protein>
<accession>A0A1G9Y6R6</accession>
<reference evidence="2 3" key="2">
    <citation type="submission" date="2016-10" db="EMBL/GenBank/DDBJ databases">
        <authorList>
            <person name="de Groot N.N."/>
        </authorList>
    </citation>
    <scope>NUCLEOTIDE SEQUENCE [LARGE SCALE GENOMIC DNA]</scope>
    <source>
        <strain evidence="2 3">BS2772</strain>
    </source>
</reference>
<dbReference type="EMBL" id="LT629704">
    <property type="protein sequence ID" value="SDN04757.1"/>
    <property type="molecule type" value="Genomic_DNA"/>
</dbReference>
<dbReference type="Proteomes" id="UP000182470">
    <property type="component" value="Chromosome I"/>
</dbReference>
<proteinExistence type="predicted"/>
<evidence type="ECO:0000313" key="3">
    <source>
        <dbReference type="Proteomes" id="UP000182470"/>
    </source>
</evidence>
<dbReference type="EMBL" id="JXDI01000001">
    <property type="protein sequence ID" value="KAF2410398.1"/>
    <property type="molecule type" value="Genomic_DNA"/>
</dbReference>
<evidence type="ECO:0000313" key="2">
    <source>
        <dbReference type="EMBL" id="SDN04757.1"/>
    </source>
</evidence>
<organism evidence="2 3">
    <name type="scientific">Pseudomonas antarctica</name>
    <dbReference type="NCBI Taxonomy" id="219572"/>
    <lineage>
        <taxon>Bacteria</taxon>
        <taxon>Pseudomonadati</taxon>
        <taxon>Pseudomonadota</taxon>
        <taxon>Gammaproteobacteria</taxon>
        <taxon>Pseudomonadales</taxon>
        <taxon>Pseudomonadaceae</taxon>
        <taxon>Pseudomonas</taxon>
    </lineage>
</organism>
<name>A0A1G9Y6R6_9PSED</name>
<dbReference type="Proteomes" id="UP000748067">
    <property type="component" value="Unassembled WGS sequence"/>
</dbReference>
<gene>
    <name evidence="1" type="ORF">PSAN_28290</name>
    <name evidence="2" type="ORF">SAMN04490179_2233</name>
</gene>
<keyword evidence="4" id="KW-1185">Reference proteome</keyword>
<evidence type="ECO:0000313" key="4">
    <source>
        <dbReference type="Proteomes" id="UP000748067"/>
    </source>
</evidence>
<dbReference type="AlphaFoldDB" id="A0A1G9Y6R6"/>
<evidence type="ECO:0000313" key="1">
    <source>
        <dbReference type="EMBL" id="KAF2410398.1"/>
    </source>
</evidence>
<sequence>MNMYFGEIRVARYCAHDRPLLNDTKAFAWKAALYLLNQALLAFRRTRSMLSIAGQELGGCLGIFEFQSKNL</sequence>
<reference evidence="1 4" key="1">
    <citation type="submission" date="2015-01" db="EMBL/GenBank/DDBJ databases">
        <title>Genome Sequence of Pseudomonas antarctica CMS 35.</title>
        <authorList>
            <person name="Voget S."/>
            <person name="Chow J."/>
            <person name="Daniel R."/>
            <person name="Streit W."/>
        </authorList>
    </citation>
    <scope>NUCLEOTIDE SEQUENCE [LARGE SCALE GENOMIC DNA]</scope>
    <source>
        <strain evidence="1 4">CMS 35</strain>
    </source>
</reference>